<dbReference type="AlphaFoldDB" id="A0AAD9UXF1"/>
<dbReference type="Proteomes" id="UP001249851">
    <property type="component" value="Unassembled WGS sequence"/>
</dbReference>
<organism evidence="1 2">
    <name type="scientific">Acropora cervicornis</name>
    <name type="common">Staghorn coral</name>
    <dbReference type="NCBI Taxonomy" id="6130"/>
    <lineage>
        <taxon>Eukaryota</taxon>
        <taxon>Metazoa</taxon>
        <taxon>Cnidaria</taxon>
        <taxon>Anthozoa</taxon>
        <taxon>Hexacorallia</taxon>
        <taxon>Scleractinia</taxon>
        <taxon>Astrocoeniina</taxon>
        <taxon>Acroporidae</taxon>
        <taxon>Acropora</taxon>
    </lineage>
</organism>
<comment type="caution">
    <text evidence="1">The sequence shown here is derived from an EMBL/GenBank/DDBJ whole genome shotgun (WGS) entry which is preliminary data.</text>
</comment>
<gene>
    <name evidence="1" type="ORF">P5673_025585</name>
</gene>
<reference evidence="1" key="2">
    <citation type="journal article" date="2023" name="Science">
        <title>Genomic signatures of disease resistance in endangered staghorn corals.</title>
        <authorList>
            <person name="Vollmer S.V."/>
            <person name="Selwyn J.D."/>
            <person name="Despard B.A."/>
            <person name="Roesel C.L."/>
        </authorList>
    </citation>
    <scope>NUCLEOTIDE SEQUENCE</scope>
    <source>
        <strain evidence="1">K2</strain>
    </source>
</reference>
<evidence type="ECO:0000313" key="1">
    <source>
        <dbReference type="EMBL" id="KAK2553130.1"/>
    </source>
</evidence>
<accession>A0AAD9UXF1</accession>
<name>A0AAD9UXF1_ACRCE</name>
<sequence>MKGNRRVRERVMLLCDLSPKSSWANWRSALGQVESNLEHKTSRQRIRLPLQQKMFKLNGCGPKTLCVGETSH</sequence>
<dbReference type="EMBL" id="JARQWQ010000080">
    <property type="protein sequence ID" value="KAK2553130.1"/>
    <property type="molecule type" value="Genomic_DNA"/>
</dbReference>
<keyword evidence="2" id="KW-1185">Reference proteome</keyword>
<reference evidence="1" key="1">
    <citation type="journal article" date="2023" name="G3 (Bethesda)">
        <title>Whole genome assembly and annotation of the endangered Caribbean coral Acropora cervicornis.</title>
        <authorList>
            <person name="Selwyn J.D."/>
            <person name="Vollmer S.V."/>
        </authorList>
    </citation>
    <scope>NUCLEOTIDE SEQUENCE</scope>
    <source>
        <strain evidence="1">K2</strain>
    </source>
</reference>
<evidence type="ECO:0000313" key="2">
    <source>
        <dbReference type="Proteomes" id="UP001249851"/>
    </source>
</evidence>
<protein>
    <submittedName>
        <fullName evidence="1">Uncharacterized protein</fullName>
    </submittedName>
</protein>
<proteinExistence type="predicted"/>